<organism evidence="1 2">
    <name type="scientific">Rossellomorea aquimaris</name>
    <dbReference type="NCBI Taxonomy" id="189382"/>
    <lineage>
        <taxon>Bacteria</taxon>
        <taxon>Bacillati</taxon>
        <taxon>Bacillota</taxon>
        <taxon>Bacilli</taxon>
        <taxon>Bacillales</taxon>
        <taxon>Bacillaceae</taxon>
        <taxon>Rossellomorea</taxon>
    </lineage>
</organism>
<evidence type="ECO:0000313" key="1">
    <source>
        <dbReference type="EMBL" id="RBP06730.1"/>
    </source>
</evidence>
<reference evidence="1 2" key="1">
    <citation type="submission" date="2018-06" db="EMBL/GenBank/DDBJ databases">
        <title>Freshwater and sediment microbial communities from various areas in North America, analyzing microbe dynamics in response to fracking.</title>
        <authorList>
            <person name="Lamendella R."/>
        </authorList>
    </citation>
    <scope>NUCLEOTIDE SEQUENCE [LARGE SCALE GENOMIC DNA]</scope>
    <source>
        <strain evidence="1 2">97B</strain>
    </source>
</reference>
<name>A0A366EYC2_9BACI</name>
<dbReference type="InterPro" id="IPR045654">
    <property type="entry name" value="DUF6395"/>
</dbReference>
<dbReference type="EMBL" id="QNRJ01000002">
    <property type="protein sequence ID" value="RBP06730.1"/>
    <property type="molecule type" value="Genomic_DNA"/>
</dbReference>
<dbReference type="OrthoDB" id="9776919at2"/>
<dbReference type="Pfam" id="PF19932">
    <property type="entry name" value="DUF6395"/>
    <property type="match status" value="1"/>
</dbReference>
<sequence length="426" mass="48689">MKIYYKSKNGLLTLSYFIDPSDKTNFTIFRNSYKTSGEVHLNNKQCNIHLPNNWNIDSVHPDMLALAAISIVYPFCGRVISVPIGVSVHFHRTFYRLTNKKIVPVNYNLKPRKAPLNAVPALSYSGGIDSTSALLLLPPSTHLFYIDRIPPNTLKQRKTMLNQEAAYFACDSLKKLGFNIHRIKTDLQYVRNPVGFNTILADAAPSLLLADYYSFNSLANGHTIEEGYRVGYEGYTDWKQNPFIAIWSEILDSVDMPFTLPLIGLSEVSTTKMVMNSRYRNIAQACSRGGVGKPCMNCYKCFRKDLLEKTINNVPLSEPYLNNLFKINDANNIIKHPYPHFGNVLAYITSKYNGNHLEMNKLKEKVRGDSINTSWMEKFHPEALDNIAPPYRQYIKTQIDKYVTTMKENEINTMKTFYSVDTIKKL</sequence>
<comment type="caution">
    <text evidence="1">The sequence shown here is derived from an EMBL/GenBank/DDBJ whole genome shotgun (WGS) entry which is preliminary data.</text>
</comment>
<gene>
    <name evidence="1" type="ORF">DET59_102113</name>
</gene>
<dbReference type="RefSeq" id="WP_113968143.1">
    <property type="nucleotide sequence ID" value="NZ_QNRJ01000002.1"/>
</dbReference>
<dbReference type="SUPFAM" id="SSF52402">
    <property type="entry name" value="Adenine nucleotide alpha hydrolases-like"/>
    <property type="match status" value="1"/>
</dbReference>
<protein>
    <submittedName>
        <fullName evidence="1">Uncharacterized protein</fullName>
    </submittedName>
</protein>
<evidence type="ECO:0000313" key="2">
    <source>
        <dbReference type="Proteomes" id="UP000252118"/>
    </source>
</evidence>
<dbReference type="AlphaFoldDB" id="A0A366EYC2"/>
<dbReference type="Proteomes" id="UP000252118">
    <property type="component" value="Unassembled WGS sequence"/>
</dbReference>
<accession>A0A366EYC2</accession>
<proteinExistence type="predicted"/>